<evidence type="ECO:0000313" key="3">
    <source>
        <dbReference type="Proteomes" id="UP000663608"/>
    </source>
</evidence>
<evidence type="ECO:0000256" key="1">
    <source>
        <dbReference type="SAM" id="MobiDB-lite"/>
    </source>
</evidence>
<dbReference type="KEGG" id="lti:JW886_06465"/>
<proteinExistence type="predicted"/>
<dbReference type="RefSeq" id="WP_075525758.1">
    <property type="nucleotide sequence ID" value="NZ_CP070381.1"/>
</dbReference>
<keyword evidence="3" id="KW-1185">Reference proteome</keyword>
<dbReference type="EMBL" id="CP070872">
    <property type="protein sequence ID" value="QSE76109.1"/>
    <property type="molecule type" value="Genomic_DNA"/>
</dbReference>
<feature type="region of interest" description="Disordered" evidence="1">
    <location>
        <begin position="1"/>
        <end position="21"/>
    </location>
</feature>
<dbReference type="AlphaFoldDB" id="A0AA45QQN2"/>
<evidence type="ECO:0000313" key="2">
    <source>
        <dbReference type="EMBL" id="QSE76109.1"/>
    </source>
</evidence>
<protein>
    <submittedName>
        <fullName evidence="2">Uncharacterized protein</fullName>
    </submittedName>
</protein>
<dbReference type="Proteomes" id="UP000663608">
    <property type="component" value="Chromosome"/>
</dbReference>
<accession>A0AA45QQN2</accession>
<reference evidence="2 3" key="1">
    <citation type="submission" date="2021-02" db="EMBL/GenBank/DDBJ databases">
        <title>Complete genome sequence of Lactococcus lactis strain K_LL004.</title>
        <authorList>
            <person name="Kim H.B."/>
        </authorList>
    </citation>
    <scope>NUCLEOTIDE SEQUENCE [LARGE SCALE GENOMIC DNA]</scope>
    <source>
        <strain evidence="2 3">K_LL004</strain>
    </source>
</reference>
<sequence>MPEKIFGSLEKPEPDKNIKKEELKNVTVDHQDGIQETFDKTTSKAEEFLGEAAHALDKALPEE</sequence>
<name>A0AA45QQN2_9LACT</name>
<organism evidence="2 3">
    <name type="scientific">Lactococcus taiwanensis</name>
    <dbReference type="NCBI Taxonomy" id="1151742"/>
    <lineage>
        <taxon>Bacteria</taxon>
        <taxon>Bacillati</taxon>
        <taxon>Bacillota</taxon>
        <taxon>Bacilli</taxon>
        <taxon>Lactobacillales</taxon>
        <taxon>Streptococcaceae</taxon>
        <taxon>Lactococcus</taxon>
    </lineage>
</organism>
<gene>
    <name evidence="2" type="ORF">JW886_06465</name>
</gene>
<feature type="compositionally biased region" description="Basic and acidic residues" evidence="1">
    <location>
        <begin position="10"/>
        <end position="21"/>
    </location>
</feature>